<reference evidence="2 3" key="1">
    <citation type="submission" date="2021-03" db="EMBL/GenBank/DDBJ databases">
        <authorList>
            <person name="King G.J."/>
            <person name="Bancroft I."/>
            <person name="Baten A."/>
            <person name="Bloomfield J."/>
            <person name="Borpatragohain P."/>
            <person name="He Z."/>
            <person name="Irish N."/>
            <person name="Irwin J."/>
            <person name="Liu K."/>
            <person name="Mauleon R.P."/>
            <person name="Moore J."/>
            <person name="Morris R."/>
            <person name="Ostergaard L."/>
            <person name="Wang B."/>
            <person name="Wells R."/>
        </authorList>
    </citation>
    <scope>NUCLEOTIDE SEQUENCE [LARGE SCALE GENOMIC DNA]</scope>
    <source>
        <strain evidence="2">R-o-18</strain>
        <tissue evidence="2">Leaf</tissue>
    </source>
</reference>
<dbReference type="InterPro" id="IPR036397">
    <property type="entry name" value="RNaseH_sf"/>
</dbReference>
<dbReference type="CDD" id="cd06222">
    <property type="entry name" value="RNase_H_like"/>
    <property type="match status" value="1"/>
</dbReference>
<name>A0ABQ7NJH6_BRACM</name>
<protein>
    <recommendedName>
        <fullName evidence="1">RNase H type-1 domain-containing protein</fullName>
    </recommendedName>
</protein>
<evidence type="ECO:0000313" key="2">
    <source>
        <dbReference type="EMBL" id="KAG5411022.1"/>
    </source>
</evidence>
<feature type="domain" description="RNase H type-1" evidence="1">
    <location>
        <begin position="40"/>
        <end position="117"/>
    </location>
</feature>
<dbReference type="Proteomes" id="UP000823674">
    <property type="component" value="Chromosome A02"/>
</dbReference>
<evidence type="ECO:0000259" key="1">
    <source>
        <dbReference type="Pfam" id="PF13456"/>
    </source>
</evidence>
<dbReference type="EMBL" id="JADBGQ010000002">
    <property type="protein sequence ID" value="KAG5411022.1"/>
    <property type="molecule type" value="Genomic_DNA"/>
</dbReference>
<accession>A0ABQ7NJH6</accession>
<comment type="caution">
    <text evidence="2">The sequence shown here is derived from an EMBL/GenBank/DDBJ whole genome shotgun (WGS) entry which is preliminary data.</text>
</comment>
<dbReference type="InterPro" id="IPR002156">
    <property type="entry name" value="RNaseH_domain"/>
</dbReference>
<proteinExistence type="predicted"/>
<dbReference type="Gene3D" id="3.30.420.10">
    <property type="entry name" value="Ribonuclease H-like superfamily/Ribonuclease H"/>
    <property type="match status" value="1"/>
</dbReference>
<dbReference type="Pfam" id="PF13456">
    <property type="entry name" value="RVT_3"/>
    <property type="match status" value="1"/>
</dbReference>
<evidence type="ECO:0000313" key="3">
    <source>
        <dbReference type="Proteomes" id="UP000823674"/>
    </source>
</evidence>
<sequence>MNWNKSRIEELLPNLSTQIQCLRPGHPEAEDIFIWQPLSSALALRSGLIAAVELEIPRIRMFSDNSTLIRAINFDMQDKEIFGIIRDIHRISSAFIEISFHHLSRDLIKDVDQIAKRTLRGSVV</sequence>
<dbReference type="InterPro" id="IPR044730">
    <property type="entry name" value="RNase_H-like_dom_plant"/>
</dbReference>
<keyword evidence="3" id="KW-1185">Reference proteome</keyword>
<organism evidence="2 3">
    <name type="scientific">Brassica rapa subsp. trilocularis</name>
    <dbReference type="NCBI Taxonomy" id="1813537"/>
    <lineage>
        <taxon>Eukaryota</taxon>
        <taxon>Viridiplantae</taxon>
        <taxon>Streptophyta</taxon>
        <taxon>Embryophyta</taxon>
        <taxon>Tracheophyta</taxon>
        <taxon>Spermatophyta</taxon>
        <taxon>Magnoliopsida</taxon>
        <taxon>eudicotyledons</taxon>
        <taxon>Gunneridae</taxon>
        <taxon>Pentapetalae</taxon>
        <taxon>rosids</taxon>
        <taxon>malvids</taxon>
        <taxon>Brassicales</taxon>
        <taxon>Brassicaceae</taxon>
        <taxon>Brassiceae</taxon>
        <taxon>Brassica</taxon>
    </lineage>
</organism>
<gene>
    <name evidence="2" type="primary">A02g508740.1_BraROA</name>
    <name evidence="2" type="ORF">IGI04_007341</name>
</gene>